<evidence type="ECO:0000256" key="3">
    <source>
        <dbReference type="ARBA" id="ARBA00023136"/>
    </source>
</evidence>
<evidence type="ECO:0000256" key="1">
    <source>
        <dbReference type="ARBA" id="ARBA00022692"/>
    </source>
</evidence>
<feature type="transmembrane region" description="Helical" evidence="4">
    <location>
        <begin position="100"/>
        <end position="119"/>
    </location>
</feature>
<organism evidence="5 6">
    <name type="scientific">Lacunisphaera limnophila</name>
    <dbReference type="NCBI Taxonomy" id="1838286"/>
    <lineage>
        <taxon>Bacteria</taxon>
        <taxon>Pseudomonadati</taxon>
        <taxon>Verrucomicrobiota</taxon>
        <taxon>Opitutia</taxon>
        <taxon>Opitutales</taxon>
        <taxon>Opitutaceae</taxon>
        <taxon>Lacunisphaera</taxon>
    </lineage>
</organism>
<protein>
    <submittedName>
        <fullName evidence="5">Major Facilitator Superfamily protein</fullName>
    </submittedName>
</protein>
<keyword evidence="1 4" id="KW-0812">Transmembrane</keyword>
<feature type="transmembrane region" description="Helical" evidence="4">
    <location>
        <begin position="26"/>
        <end position="46"/>
    </location>
</feature>
<sequence>MVTPPSAPAAAPIVARAGTLQYTRGNLVAIFAWLLGAEVVFVLIDIIEPQVLPVLLKFHGATDTQIAFIIGSVNAVLQLLIMPPLGYWSDRLRTRWGRRIPVLFWVTPFVTFFLILTPFSPEIAVWLSGIPVINGWLHLLPIAPVILVFATLVILYRAVQTATNVCFFGLLRDVVPDTHMGRFLALFRVFGAAGTAIVSYWLLGLTETHSKHIFIGIGVLNLVGFSLLCWFVREGEYPPVAPSTAGAGAGRAARFWAATQTFVRESYRHPVYLWFYFVRICLYGALLGLSHFTIFFPQHELGLNLMTVGAYRTYPLLIWVVIAFPVGWLVDRRGAIDVLRWGLIMITAGYILTFLFANGPRTFLTGNLIFGVAFWIVMMAQLKLTAEVFHPQRYSQLAGANTVVQSLMIAVVISPVCGWILDALKGWSHTLAMPGVGDVVIGPYRLVYLMMGACYLLALFGLNRVTHHMRRHTGADGKYLAPL</sequence>
<feature type="transmembrane region" description="Helical" evidence="4">
    <location>
        <begin position="363"/>
        <end position="382"/>
    </location>
</feature>
<dbReference type="Pfam" id="PF07690">
    <property type="entry name" value="MFS_1"/>
    <property type="match status" value="1"/>
</dbReference>
<dbReference type="OrthoDB" id="177909at2"/>
<feature type="transmembrane region" description="Helical" evidence="4">
    <location>
        <begin position="180"/>
        <end position="201"/>
    </location>
</feature>
<dbReference type="EMBL" id="CP016094">
    <property type="protein sequence ID" value="AOS44361.1"/>
    <property type="molecule type" value="Genomic_DNA"/>
</dbReference>
<dbReference type="InterPro" id="IPR036259">
    <property type="entry name" value="MFS_trans_sf"/>
</dbReference>
<accession>A0A1D8ATZ4</accession>
<dbReference type="AlphaFoldDB" id="A0A1D8ATZ4"/>
<keyword evidence="3 4" id="KW-0472">Membrane</keyword>
<dbReference type="GO" id="GO:0022857">
    <property type="term" value="F:transmembrane transporter activity"/>
    <property type="evidence" value="ECO:0007669"/>
    <property type="project" value="InterPro"/>
</dbReference>
<dbReference type="RefSeq" id="WP_069961613.1">
    <property type="nucleotide sequence ID" value="NZ_CP016094.1"/>
</dbReference>
<gene>
    <name evidence="5" type="ORF">Verru16b_01422</name>
</gene>
<dbReference type="Proteomes" id="UP000095228">
    <property type="component" value="Chromosome"/>
</dbReference>
<feature type="transmembrane region" description="Helical" evidence="4">
    <location>
        <begin position="441"/>
        <end position="462"/>
    </location>
</feature>
<evidence type="ECO:0000256" key="4">
    <source>
        <dbReference type="SAM" id="Phobius"/>
    </source>
</evidence>
<feature type="transmembrane region" description="Helical" evidence="4">
    <location>
        <begin position="338"/>
        <end position="357"/>
    </location>
</feature>
<dbReference type="STRING" id="1838286.Verru16b_01422"/>
<evidence type="ECO:0000256" key="2">
    <source>
        <dbReference type="ARBA" id="ARBA00022989"/>
    </source>
</evidence>
<feature type="transmembrane region" description="Helical" evidence="4">
    <location>
        <begin position="271"/>
        <end position="294"/>
    </location>
</feature>
<keyword evidence="6" id="KW-1185">Reference proteome</keyword>
<evidence type="ECO:0000313" key="5">
    <source>
        <dbReference type="EMBL" id="AOS44361.1"/>
    </source>
</evidence>
<dbReference type="PANTHER" id="PTHR23528:SF1">
    <property type="entry name" value="MAJOR FACILITATOR SUPERFAMILY (MFS) PROFILE DOMAIN-CONTAINING PROTEIN"/>
    <property type="match status" value="1"/>
</dbReference>
<feature type="transmembrane region" description="Helical" evidence="4">
    <location>
        <begin position="139"/>
        <end position="159"/>
    </location>
</feature>
<keyword evidence="2 4" id="KW-1133">Transmembrane helix</keyword>
<feature type="transmembrane region" description="Helical" evidence="4">
    <location>
        <begin position="213"/>
        <end position="232"/>
    </location>
</feature>
<dbReference type="InterPro" id="IPR011701">
    <property type="entry name" value="MFS"/>
</dbReference>
<name>A0A1D8ATZ4_9BACT</name>
<dbReference type="PANTHER" id="PTHR23528">
    <property type="match status" value="1"/>
</dbReference>
<reference evidence="5 6" key="1">
    <citation type="submission" date="2016-06" db="EMBL/GenBank/DDBJ databases">
        <title>Three novel species with peptidoglycan cell walls form the new genus Lacunisphaera gen. nov. in the family Opitutaceae of the verrucomicrobial subdivision 4.</title>
        <authorList>
            <person name="Rast P."/>
            <person name="Gloeckner I."/>
            <person name="Jogler M."/>
            <person name="Boedeker C."/>
            <person name="Jeske O."/>
            <person name="Wiegand S."/>
            <person name="Reinhardt R."/>
            <person name="Schumann P."/>
            <person name="Rohde M."/>
            <person name="Spring S."/>
            <person name="Gloeckner F.O."/>
            <person name="Jogler C."/>
        </authorList>
    </citation>
    <scope>NUCLEOTIDE SEQUENCE [LARGE SCALE GENOMIC DNA]</scope>
    <source>
        <strain evidence="5 6">IG16b</strain>
    </source>
</reference>
<feature type="transmembrane region" description="Helical" evidence="4">
    <location>
        <begin position="403"/>
        <end position="421"/>
    </location>
</feature>
<proteinExistence type="predicted"/>
<feature type="transmembrane region" description="Helical" evidence="4">
    <location>
        <begin position="314"/>
        <end position="331"/>
    </location>
</feature>
<dbReference type="KEGG" id="obg:Verru16b_01422"/>
<evidence type="ECO:0000313" key="6">
    <source>
        <dbReference type="Proteomes" id="UP000095228"/>
    </source>
</evidence>
<dbReference type="SUPFAM" id="SSF103473">
    <property type="entry name" value="MFS general substrate transporter"/>
    <property type="match status" value="1"/>
</dbReference>
<feature type="transmembrane region" description="Helical" evidence="4">
    <location>
        <begin position="66"/>
        <end position="88"/>
    </location>
</feature>
<dbReference type="Gene3D" id="1.20.1250.20">
    <property type="entry name" value="MFS general substrate transporter like domains"/>
    <property type="match status" value="1"/>
</dbReference>